<dbReference type="InterPro" id="IPR036864">
    <property type="entry name" value="Zn2-C6_fun-type_DNA-bd_sf"/>
</dbReference>
<organism evidence="6 7">
    <name type="scientific">Penicillium freii</name>
    <dbReference type="NCBI Taxonomy" id="48697"/>
    <lineage>
        <taxon>Eukaryota</taxon>
        <taxon>Fungi</taxon>
        <taxon>Dikarya</taxon>
        <taxon>Ascomycota</taxon>
        <taxon>Pezizomycotina</taxon>
        <taxon>Eurotiomycetes</taxon>
        <taxon>Eurotiomycetidae</taxon>
        <taxon>Eurotiales</taxon>
        <taxon>Aspergillaceae</taxon>
        <taxon>Penicillium</taxon>
    </lineage>
</organism>
<dbReference type="InterPro" id="IPR001138">
    <property type="entry name" value="Zn2Cys6_DnaBD"/>
</dbReference>
<keyword evidence="2" id="KW-0238">DNA-binding</keyword>
<dbReference type="PROSITE" id="PS50048">
    <property type="entry name" value="ZN2_CY6_FUNGAL_2"/>
    <property type="match status" value="1"/>
</dbReference>
<comment type="caution">
    <text evidence="6">The sequence shown here is derived from an EMBL/GenBank/DDBJ whole genome shotgun (WGS) entry which is preliminary data.</text>
</comment>
<dbReference type="PROSITE" id="PS00463">
    <property type="entry name" value="ZN2_CY6_FUNGAL_1"/>
    <property type="match status" value="1"/>
</dbReference>
<dbReference type="GO" id="GO:0008270">
    <property type="term" value="F:zinc ion binding"/>
    <property type="evidence" value="ECO:0007669"/>
    <property type="project" value="InterPro"/>
</dbReference>
<dbReference type="AlphaFoldDB" id="A0A117NS66"/>
<evidence type="ECO:0000256" key="4">
    <source>
        <dbReference type="ARBA" id="ARBA00023242"/>
    </source>
</evidence>
<dbReference type="GO" id="GO:0000981">
    <property type="term" value="F:DNA-binding transcription factor activity, RNA polymerase II-specific"/>
    <property type="evidence" value="ECO:0007669"/>
    <property type="project" value="InterPro"/>
</dbReference>
<keyword evidence="1" id="KW-0805">Transcription regulation</keyword>
<dbReference type="InterPro" id="IPR021858">
    <property type="entry name" value="Fun_TF"/>
</dbReference>
<keyword evidence="4" id="KW-0539">Nucleus</keyword>
<evidence type="ECO:0000256" key="1">
    <source>
        <dbReference type="ARBA" id="ARBA00023015"/>
    </source>
</evidence>
<name>A0A117NS66_PENFR</name>
<accession>A0A117NS66</accession>
<evidence type="ECO:0000256" key="3">
    <source>
        <dbReference type="ARBA" id="ARBA00023163"/>
    </source>
</evidence>
<feature type="domain" description="Zn(2)-C6 fungal-type" evidence="5">
    <location>
        <begin position="12"/>
        <end position="42"/>
    </location>
</feature>
<dbReference type="STRING" id="48697.A0A117NS66"/>
<dbReference type="SUPFAM" id="SSF57701">
    <property type="entry name" value="Zn2/Cys6 DNA-binding domain"/>
    <property type="match status" value="1"/>
</dbReference>
<dbReference type="CDD" id="cd00067">
    <property type="entry name" value="GAL4"/>
    <property type="match status" value="1"/>
</dbReference>
<dbReference type="PANTHER" id="PTHR31069:SF32">
    <property type="entry name" value="ARGININE METABOLISM REGULATION PROTEIN II"/>
    <property type="match status" value="1"/>
</dbReference>
<proteinExistence type="predicted"/>
<evidence type="ECO:0000313" key="7">
    <source>
        <dbReference type="Proteomes" id="UP000055045"/>
    </source>
</evidence>
<evidence type="ECO:0000256" key="2">
    <source>
        <dbReference type="ARBA" id="ARBA00023125"/>
    </source>
</evidence>
<sequence>MTMSPSTQGESSCLSCRARKVKCDRVSPQCSPCKKRKLNCEVPVAPPRVRWLRPRLNEIPEDDVEDLHARRRPLFTARDLAHNAAKLVFSTGDISVVSILDELDQQTNGIGNDQTLCNGPFHVFQATEMLSTTQLESLSNIFDPELWNPSLANVADMMEEENEYSPDQRGKTPDFLSLEDPLESETFILENIDFVCQPTPGATQSVISLPSSPSRSSASDLEDFTMPLTKMLLDHYRHTMVTFFTPARVEAKSPWEAIYIPSLLSTVGEIELAGDSSNAKVSLLFAVFAISAFSRSQSSSPAEQGYQDWNALGELYRERASRRLKQSLFNLSHAKAKKEKYKDILMALLSMVTICVVSGKMENAAHYLRDIEEIINLHGVQKVSQSSKVRMLHSIYLYLRVVTERTCIEGRSQPNLFENSLTLSISSSQDISTWDRLIGFSSPLNEGTLNLDTPSKSTFEEIYSVPQSLFKLILQTTHLSVLINKMQTSGTYNIDHGSLSGQVKDLESRICTWGYESPGNWHSAHTPLPQREIFPYHFVQAMYKALIVYFYRSVRDVNAVILQFYVQQIIDHLFEYDKKKQQHMDQSANTCWPGFIAGCEALDPKLREQISDWLERSGQSTGIRMFIVALEALQKVWQTRSLPGMQNAPWNRVLEEFSELRVLVLS</sequence>
<dbReference type="PANTHER" id="PTHR31069">
    <property type="entry name" value="OLEATE-ACTIVATED TRANSCRIPTION FACTOR 1-RELATED"/>
    <property type="match status" value="1"/>
</dbReference>
<keyword evidence="7" id="KW-1185">Reference proteome</keyword>
<dbReference type="SMART" id="SM00066">
    <property type="entry name" value="GAL4"/>
    <property type="match status" value="1"/>
</dbReference>
<dbReference type="Proteomes" id="UP000055045">
    <property type="component" value="Unassembled WGS sequence"/>
</dbReference>
<dbReference type="Pfam" id="PF11951">
    <property type="entry name" value="Fungal_trans_2"/>
    <property type="match status" value="1"/>
</dbReference>
<dbReference type="Gene3D" id="4.10.240.10">
    <property type="entry name" value="Zn(2)-C6 fungal-type DNA-binding domain"/>
    <property type="match status" value="1"/>
</dbReference>
<dbReference type="Pfam" id="PF00172">
    <property type="entry name" value="Zn_clus"/>
    <property type="match status" value="1"/>
</dbReference>
<gene>
    <name evidence="6" type="ORF">ACN42_g651</name>
</gene>
<protein>
    <recommendedName>
        <fullName evidence="5">Zn(2)-C6 fungal-type domain-containing protein</fullName>
    </recommendedName>
</protein>
<keyword evidence="3" id="KW-0804">Transcription</keyword>
<evidence type="ECO:0000259" key="5">
    <source>
        <dbReference type="PROSITE" id="PS50048"/>
    </source>
</evidence>
<dbReference type="InterPro" id="IPR050675">
    <property type="entry name" value="OAF3"/>
</dbReference>
<dbReference type="GO" id="GO:0003677">
    <property type="term" value="F:DNA binding"/>
    <property type="evidence" value="ECO:0007669"/>
    <property type="project" value="UniProtKB-KW"/>
</dbReference>
<dbReference type="OrthoDB" id="3477330at2759"/>
<dbReference type="EMBL" id="LLXE01000009">
    <property type="protein sequence ID" value="KUM66441.1"/>
    <property type="molecule type" value="Genomic_DNA"/>
</dbReference>
<evidence type="ECO:0000313" key="6">
    <source>
        <dbReference type="EMBL" id="KUM66441.1"/>
    </source>
</evidence>
<reference evidence="6 7" key="1">
    <citation type="submission" date="2015-10" db="EMBL/GenBank/DDBJ databases">
        <title>Genome sequencing of Penicillium freii.</title>
        <authorList>
            <person name="Nguyen H.D."/>
            <person name="Visagie C.M."/>
            <person name="Seifert K.A."/>
        </authorList>
    </citation>
    <scope>NUCLEOTIDE SEQUENCE [LARGE SCALE GENOMIC DNA]</scope>
    <source>
        <strain evidence="6 7">DAOM 242723</strain>
    </source>
</reference>